<dbReference type="Gene3D" id="1.10.3020.20">
    <property type="match status" value="1"/>
</dbReference>
<evidence type="ECO:0000313" key="4">
    <source>
        <dbReference type="EMBL" id="KAJ2906975.1"/>
    </source>
</evidence>
<reference evidence="4" key="1">
    <citation type="submission" date="2022-07" db="EMBL/GenBank/DDBJ databases">
        <title>Draft genome sequence of Zalerion maritima ATCC 34329, a (micro)plastics degrading marine fungus.</title>
        <authorList>
            <person name="Paco A."/>
            <person name="Goncalves M.F.M."/>
            <person name="Rocha-Santos T.A.P."/>
            <person name="Alves A."/>
        </authorList>
    </citation>
    <scope>NUCLEOTIDE SEQUENCE</scope>
    <source>
        <strain evidence="4">ATCC 34329</strain>
    </source>
</reference>
<dbReference type="InterPro" id="IPR005674">
    <property type="entry name" value="CocE/Ser_esterase"/>
</dbReference>
<dbReference type="Pfam" id="PF02129">
    <property type="entry name" value="Peptidase_S15"/>
    <property type="match status" value="1"/>
</dbReference>
<dbReference type="PANTHER" id="PTHR43056:SF10">
    <property type="entry name" value="COCE_NOND FAMILY, PUTATIVE (AFU_ORTHOLOGUE AFUA_7G00600)-RELATED"/>
    <property type="match status" value="1"/>
</dbReference>
<protein>
    <submittedName>
        <fullName evidence="4">Cocaine esterase</fullName>
    </submittedName>
</protein>
<dbReference type="NCBIfam" id="TIGR00976">
    <property type="entry name" value="CocE_NonD"/>
    <property type="match status" value="1"/>
</dbReference>
<comment type="caution">
    <text evidence="4">The sequence shown here is derived from an EMBL/GenBank/DDBJ whole genome shotgun (WGS) entry which is preliminary data.</text>
</comment>
<dbReference type="GO" id="GO:0008239">
    <property type="term" value="F:dipeptidyl-peptidase activity"/>
    <property type="evidence" value="ECO:0007669"/>
    <property type="project" value="InterPro"/>
</dbReference>
<dbReference type="SMART" id="SM00939">
    <property type="entry name" value="PepX_C"/>
    <property type="match status" value="1"/>
</dbReference>
<dbReference type="InterPro" id="IPR050585">
    <property type="entry name" value="Xaa-Pro_dipeptidyl-ppase/CocE"/>
</dbReference>
<evidence type="ECO:0000256" key="2">
    <source>
        <dbReference type="SAM" id="MobiDB-lite"/>
    </source>
</evidence>
<evidence type="ECO:0000313" key="5">
    <source>
        <dbReference type="Proteomes" id="UP001201980"/>
    </source>
</evidence>
<dbReference type="SUPFAM" id="SSF53474">
    <property type="entry name" value="alpha/beta-Hydrolases"/>
    <property type="match status" value="1"/>
</dbReference>
<name>A0AAD5RZW6_9PEZI</name>
<dbReference type="AlphaFoldDB" id="A0AAD5RZW6"/>
<dbReference type="InterPro" id="IPR013736">
    <property type="entry name" value="Xaa-Pro_dipept_C"/>
</dbReference>
<evidence type="ECO:0000256" key="1">
    <source>
        <dbReference type="ARBA" id="ARBA00022801"/>
    </source>
</evidence>
<accession>A0AAD5RZW6</accession>
<gene>
    <name evidence="4" type="ORF">MKZ38_009838</name>
</gene>
<dbReference type="SUPFAM" id="SSF49785">
    <property type="entry name" value="Galactose-binding domain-like"/>
    <property type="match status" value="1"/>
</dbReference>
<feature type="domain" description="Xaa-Pro dipeptidyl-peptidase C-terminal" evidence="3">
    <location>
        <begin position="322"/>
        <end position="600"/>
    </location>
</feature>
<dbReference type="Proteomes" id="UP001201980">
    <property type="component" value="Unassembled WGS sequence"/>
</dbReference>
<dbReference type="EMBL" id="JAKWBI020000007">
    <property type="protein sequence ID" value="KAJ2906975.1"/>
    <property type="molecule type" value="Genomic_DNA"/>
</dbReference>
<dbReference type="Gene3D" id="2.60.120.260">
    <property type="entry name" value="Galactose-binding domain-like"/>
    <property type="match status" value="1"/>
</dbReference>
<feature type="region of interest" description="Disordered" evidence="2">
    <location>
        <begin position="1"/>
        <end position="25"/>
    </location>
</feature>
<dbReference type="PANTHER" id="PTHR43056">
    <property type="entry name" value="PEPTIDASE S9 PROLYL OLIGOPEPTIDASE"/>
    <property type="match status" value="1"/>
</dbReference>
<dbReference type="InterPro" id="IPR029058">
    <property type="entry name" value="AB_hydrolase_fold"/>
</dbReference>
<keyword evidence="5" id="KW-1185">Reference proteome</keyword>
<proteinExistence type="predicted"/>
<evidence type="ECO:0000259" key="3">
    <source>
        <dbReference type="SMART" id="SM00939"/>
    </source>
</evidence>
<organism evidence="4 5">
    <name type="scientific">Zalerion maritima</name>
    <dbReference type="NCBI Taxonomy" id="339359"/>
    <lineage>
        <taxon>Eukaryota</taxon>
        <taxon>Fungi</taxon>
        <taxon>Dikarya</taxon>
        <taxon>Ascomycota</taxon>
        <taxon>Pezizomycotina</taxon>
        <taxon>Sordariomycetes</taxon>
        <taxon>Lulworthiomycetidae</taxon>
        <taxon>Lulworthiales</taxon>
        <taxon>Lulworthiaceae</taxon>
        <taxon>Zalerion</taxon>
    </lineage>
</organism>
<dbReference type="Pfam" id="PF08530">
    <property type="entry name" value="PepX_C"/>
    <property type="match status" value="1"/>
</dbReference>
<dbReference type="Gene3D" id="3.40.50.1820">
    <property type="entry name" value="alpha/beta hydrolase"/>
    <property type="match status" value="1"/>
</dbReference>
<dbReference type="InterPro" id="IPR008979">
    <property type="entry name" value="Galactose-bd-like_sf"/>
</dbReference>
<keyword evidence="1" id="KW-0378">Hydrolase</keyword>
<sequence length="604" mass="66907">MPPFQVGNTRVADCPMRPPSRPVRDPSTMVLAAGHKKEDSSRALPVDVLFERDHVVALRDGTRVRVDIFRPTDSSPRQKAPAILMWGPYGKSGEGALNLAAIPLRAGVAASSLSGYEGFEGLDPAEWVARGYAIVNVDPRGINDSEGNMRWWGTAEGKDGHDVVEEIAKKEWCNGKVGLAGNSWLAIAQWFIAAERPPHLAAIAPFEGQGDGFREGISRGGVELRAFPTLIGHILTGRQRREDAIAMLNEYPFMNDYWDDKKARADKIKVPTYAVASYSTGLHSVGTFSCWDDIPHEEKWLVVHGTQEWYDLYSTERTEDLAVFFERYLKDVRNGWEKRTPRVRSSIYFMGGKEAQTNIPLEKIPWCVPEAKTQSLFLLPDCGMASETYASSPATTMSFRNVGAPDISFATDLNHILTFRYTFPEAATLMGPSKLTIPVSVLSSPSHQGQQDIDICVQVRKADASGKLLEQINQPLSSLGVSSPDEVPTFNPLKYYGPQGWLRASRRKPLEPDTSRSSTWWKVLDQRKESEAPVSKDEVVDMEIYVWPTAIKFDKGEILVVNVSGKDMAAPELPGLPDIPPQNPGVYTVHLGGGKEGRFEFTTV</sequence>
<dbReference type="InterPro" id="IPR000383">
    <property type="entry name" value="Xaa-Pro-like_dom"/>
</dbReference>